<dbReference type="RefSeq" id="WP_184744052.1">
    <property type="nucleotide sequence ID" value="NZ_JACHGJ010000001.1"/>
</dbReference>
<reference evidence="1 2" key="1">
    <citation type="submission" date="2020-08" db="EMBL/GenBank/DDBJ databases">
        <title>Genomic Encyclopedia of Type Strains, Phase IV (KMG-IV): sequencing the most valuable type-strain genomes for metagenomic binning, comparative biology and taxonomic classification.</title>
        <authorList>
            <person name="Goeker M."/>
        </authorList>
    </citation>
    <scope>NUCLEOTIDE SEQUENCE [LARGE SCALE GENOMIC DNA]</scope>
    <source>
        <strain evidence="1 2">DSM 2461</strain>
    </source>
</reference>
<dbReference type="Gene3D" id="3.90.550.10">
    <property type="entry name" value="Spore Coat Polysaccharide Biosynthesis Protein SpsA, Chain A"/>
    <property type="match status" value="1"/>
</dbReference>
<evidence type="ECO:0000313" key="2">
    <source>
        <dbReference type="Proteomes" id="UP000587760"/>
    </source>
</evidence>
<proteinExistence type="predicted"/>
<dbReference type="Proteomes" id="UP000587760">
    <property type="component" value="Unassembled WGS sequence"/>
</dbReference>
<gene>
    <name evidence="1" type="ORF">HNR50_000791</name>
</gene>
<name>A0A841R8V5_9SPIO</name>
<comment type="caution">
    <text evidence="1">The sequence shown here is derived from an EMBL/GenBank/DDBJ whole genome shotgun (WGS) entry which is preliminary data.</text>
</comment>
<dbReference type="AlphaFoldDB" id="A0A841R8V5"/>
<organism evidence="1 2">
    <name type="scientific">Spirochaeta isovalerica</name>
    <dbReference type="NCBI Taxonomy" id="150"/>
    <lineage>
        <taxon>Bacteria</taxon>
        <taxon>Pseudomonadati</taxon>
        <taxon>Spirochaetota</taxon>
        <taxon>Spirochaetia</taxon>
        <taxon>Spirochaetales</taxon>
        <taxon>Spirochaetaceae</taxon>
        <taxon>Spirochaeta</taxon>
    </lineage>
</organism>
<accession>A0A841R8V5</accession>
<dbReference type="SUPFAM" id="SSF53448">
    <property type="entry name" value="Nucleotide-diphospho-sugar transferases"/>
    <property type="match status" value="1"/>
</dbReference>
<dbReference type="InterPro" id="IPR029044">
    <property type="entry name" value="Nucleotide-diphossugar_trans"/>
</dbReference>
<dbReference type="EMBL" id="JACHGJ010000001">
    <property type="protein sequence ID" value="MBB6479158.1"/>
    <property type="molecule type" value="Genomic_DNA"/>
</dbReference>
<keyword evidence="2" id="KW-1185">Reference proteome</keyword>
<evidence type="ECO:0008006" key="3">
    <source>
        <dbReference type="Google" id="ProtNLM"/>
    </source>
</evidence>
<protein>
    <recommendedName>
        <fullName evidence="3">Glycosyltransferase 2-like domain-containing protein</fullName>
    </recommendedName>
</protein>
<evidence type="ECO:0000313" key="1">
    <source>
        <dbReference type="EMBL" id="MBB6479158.1"/>
    </source>
</evidence>
<sequence length="322" mass="36972">MNTIHSTFKSESSSYTVIGGSKPDRERKEKRGLSIVLLNRGGRPFRRDLFEELTALGALEVISIEPPSVSYDLELLTRKHAELRFVLLSENVTAGERVNVGIKEAVGQYVFVLWNDMHIKASSISSRVLQKIAERENLCTVPLLQNSRNETIPSCFAPAFTDKGGIEVIPLNAVRKDLAAIYPFDYCGIYDREKFLLSGGYDSRMINPFWQKMDFGFRSHMWGEKIVANTAVKINYQNEIPFEDTTVDQSYKLFFLKTLSVRYTGDAGYLPLMGFFAYWLRTGSTLFYALREYGHARKWIRENRYRFKSDALSITELWDGEE</sequence>